<dbReference type="OrthoDB" id="6227903at2759"/>
<dbReference type="Proteomes" id="UP000699462">
    <property type="component" value="Unassembled WGS sequence"/>
</dbReference>
<keyword evidence="2" id="KW-1185">Reference proteome</keyword>
<dbReference type="InterPro" id="IPR036834">
    <property type="entry name" value="Bcl-2-like_sf"/>
</dbReference>
<dbReference type="GO" id="GO:0042981">
    <property type="term" value="P:regulation of apoptotic process"/>
    <property type="evidence" value="ECO:0007669"/>
    <property type="project" value="InterPro"/>
</dbReference>
<reference evidence="1 2" key="1">
    <citation type="submission" date="2019-07" db="EMBL/GenBank/DDBJ databases">
        <title>Annotation for the trematode Paragonimus westermani.</title>
        <authorList>
            <person name="Choi Y.-J."/>
        </authorList>
    </citation>
    <scope>NUCLEOTIDE SEQUENCE [LARGE SCALE GENOMIC DNA]</scope>
    <source>
        <strain evidence="1">180907_Pwestermani</strain>
    </source>
</reference>
<dbReference type="EMBL" id="JTDF01000161">
    <property type="protein sequence ID" value="KAF8572128.1"/>
    <property type="molecule type" value="Genomic_DNA"/>
</dbReference>
<protein>
    <submittedName>
        <fullName evidence="1">Uncharacterized protein</fullName>
    </submittedName>
</protein>
<accession>A0A8T0DYA8</accession>
<sequence length="78" mass="8771">MTGKSALDSQSLTGSSVTVDVIESARLTALTEMGLCRASVERIKDFTVTFFLRWYADWVYKRGGWQSVIEDTEDSELD</sequence>
<gene>
    <name evidence="1" type="ORF">P879_00177</name>
</gene>
<organism evidence="1 2">
    <name type="scientific">Paragonimus westermani</name>
    <dbReference type="NCBI Taxonomy" id="34504"/>
    <lineage>
        <taxon>Eukaryota</taxon>
        <taxon>Metazoa</taxon>
        <taxon>Spiralia</taxon>
        <taxon>Lophotrochozoa</taxon>
        <taxon>Platyhelminthes</taxon>
        <taxon>Trematoda</taxon>
        <taxon>Digenea</taxon>
        <taxon>Plagiorchiida</taxon>
        <taxon>Troglotremata</taxon>
        <taxon>Troglotrematidae</taxon>
        <taxon>Paragonimus</taxon>
    </lineage>
</organism>
<dbReference type="AlphaFoldDB" id="A0A8T0DYA8"/>
<name>A0A8T0DYA8_9TREM</name>
<comment type="caution">
    <text evidence="1">The sequence shown here is derived from an EMBL/GenBank/DDBJ whole genome shotgun (WGS) entry which is preliminary data.</text>
</comment>
<evidence type="ECO:0000313" key="1">
    <source>
        <dbReference type="EMBL" id="KAF8572128.1"/>
    </source>
</evidence>
<dbReference type="SUPFAM" id="SSF56854">
    <property type="entry name" value="Bcl-2 inhibitors of programmed cell death"/>
    <property type="match status" value="1"/>
</dbReference>
<proteinExistence type="predicted"/>
<evidence type="ECO:0000313" key="2">
    <source>
        <dbReference type="Proteomes" id="UP000699462"/>
    </source>
</evidence>